<evidence type="ECO:0000256" key="1">
    <source>
        <dbReference type="SAM" id="SignalP"/>
    </source>
</evidence>
<dbReference type="EMBL" id="CP067393">
    <property type="protein sequence ID" value="QQP87014.1"/>
    <property type="molecule type" value="Genomic_DNA"/>
</dbReference>
<dbReference type="Proteomes" id="UP000595278">
    <property type="component" value="Chromosome"/>
</dbReference>
<feature type="signal peptide" evidence="1">
    <location>
        <begin position="1"/>
        <end position="21"/>
    </location>
</feature>
<keyword evidence="1" id="KW-0732">Signal</keyword>
<dbReference type="RefSeq" id="WP_201095562.1">
    <property type="nucleotide sequence ID" value="NZ_CP067393.1"/>
</dbReference>
<dbReference type="Gene3D" id="2.20.110.10">
    <property type="entry name" value="Histone H3 K4-specific methyltransferase SET7/9 N-terminal domain"/>
    <property type="match status" value="2"/>
</dbReference>
<sequence>MNKLLVTVFVCLSVTHTVSYAQQQTTIVTENQPITANNPTNNIKQENSIENGQPLANEAVANDNNKNQDQQDNHMVLHILVQSDDFYRIDKGQKGIFFIIQDFYNSGEKRTDPYLITDIEQAKHQNFDAVNYDHMDVNGLLIVWFKNGQVEQKGVFDQGQRKGLWVSWYENGQKKTSGHYKEGLKEGQWTVWYQNGRRMQKGYYKADRREGVWIYWYGNGRKKEAGRYRQDERVERWSYWDDTGKLVKDVIKETAN</sequence>
<gene>
    <name evidence="2" type="ORF">JHT90_07155</name>
</gene>
<accession>A0A974NI26</accession>
<keyword evidence="3" id="KW-1185">Reference proteome</keyword>
<dbReference type="Pfam" id="PF07661">
    <property type="entry name" value="MORN_2"/>
    <property type="match status" value="2"/>
</dbReference>
<feature type="chain" id="PRO_5037248172" evidence="1">
    <location>
        <begin position="22"/>
        <end position="256"/>
    </location>
</feature>
<reference evidence="2 3" key="1">
    <citation type="submission" date="2021-01" db="EMBL/GenBank/DDBJ databases">
        <title>Entomomonas sp. F2A isolated from a house cricket (Acheta domesticus).</title>
        <authorList>
            <person name="Spergser J."/>
            <person name="Busse H.-J."/>
        </authorList>
    </citation>
    <scope>NUCLEOTIDE SEQUENCE [LARGE SCALE GENOMIC DNA]</scope>
    <source>
        <strain evidence="2 3">F2A</strain>
    </source>
</reference>
<organism evidence="2 3">
    <name type="scientific">Entomomonas asaccharolytica</name>
    <dbReference type="NCBI Taxonomy" id="2785331"/>
    <lineage>
        <taxon>Bacteria</taxon>
        <taxon>Pseudomonadati</taxon>
        <taxon>Pseudomonadota</taxon>
        <taxon>Gammaproteobacteria</taxon>
        <taxon>Pseudomonadales</taxon>
        <taxon>Pseudomonadaceae</taxon>
        <taxon>Entomomonas</taxon>
    </lineage>
</organism>
<dbReference type="SUPFAM" id="SSF82185">
    <property type="entry name" value="Histone H3 K4-specific methyltransferase SET7/9 N-terminal domain"/>
    <property type="match status" value="1"/>
</dbReference>
<proteinExistence type="predicted"/>
<evidence type="ECO:0000313" key="3">
    <source>
        <dbReference type="Proteomes" id="UP000595278"/>
    </source>
</evidence>
<dbReference type="InterPro" id="IPR011652">
    <property type="entry name" value="MORN_2"/>
</dbReference>
<protein>
    <submittedName>
        <fullName evidence="2">Toxin-antitoxin system YwqK family antitoxin</fullName>
    </submittedName>
</protein>
<dbReference type="KEGG" id="eaz:JHT90_07155"/>
<evidence type="ECO:0000313" key="2">
    <source>
        <dbReference type="EMBL" id="QQP87014.1"/>
    </source>
</evidence>
<name>A0A974NI26_9GAMM</name>
<dbReference type="AlphaFoldDB" id="A0A974NI26"/>